<name>A0A830BB24_9LAMI</name>
<gene>
    <name evidence="1" type="ORF">PHJA_000565300</name>
</gene>
<protein>
    <submittedName>
        <fullName evidence="1">Uncharacterized protein</fullName>
    </submittedName>
</protein>
<evidence type="ECO:0000313" key="1">
    <source>
        <dbReference type="EMBL" id="GFP84216.1"/>
    </source>
</evidence>
<dbReference type="OrthoDB" id="1939276at2759"/>
<dbReference type="EMBL" id="BMAC01000080">
    <property type="protein sequence ID" value="GFP84216.1"/>
    <property type="molecule type" value="Genomic_DNA"/>
</dbReference>
<dbReference type="Proteomes" id="UP000653305">
    <property type="component" value="Unassembled WGS sequence"/>
</dbReference>
<keyword evidence="2" id="KW-1185">Reference proteome</keyword>
<sequence length="98" mass="11102">MSTESCHPNMKEIWDETATGDLDCDLLHLKTVKINEFADPTFGGEPMLTVARTLLKRATVLEEVVIRLRVQEISDYIKIGQTLLNYPRSSGKAVIRLR</sequence>
<proteinExistence type="predicted"/>
<reference evidence="1" key="1">
    <citation type="submission" date="2020-07" db="EMBL/GenBank/DDBJ databases">
        <title>Ethylene signaling mediates host invasion by parasitic plants.</title>
        <authorList>
            <person name="Yoshida S."/>
        </authorList>
    </citation>
    <scope>NUCLEOTIDE SEQUENCE</scope>
    <source>
        <strain evidence="1">Okayama</strain>
    </source>
</reference>
<evidence type="ECO:0000313" key="2">
    <source>
        <dbReference type="Proteomes" id="UP000653305"/>
    </source>
</evidence>
<accession>A0A830BB24</accession>
<dbReference type="AlphaFoldDB" id="A0A830BB24"/>
<organism evidence="1 2">
    <name type="scientific">Phtheirospermum japonicum</name>
    <dbReference type="NCBI Taxonomy" id="374723"/>
    <lineage>
        <taxon>Eukaryota</taxon>
        <taxon>Viridiplantae</taxon>
        <taxon>Streptophyta</taxon>
        <taxon>Embryophyta</taxon>
        <taxon>Tracheophyta</taxon>
        <taxon>Spermatophyta</taxon>
        <taxon>Magnoliopsida</taxon>
        <taxon>eudicotyledons</taxon>
        <taxon>Gunneridae</taxon>
        <taxon>Pentapetalae</taxon>
        <taxon>asterids</taxon>
        <taxon>lamiids</taxon>
        <taxon>Lamiales</taxon>
        <taxon>Orobanchaceae</taxon>
        <taxon>Orobanchaceae incertae sedis</taxon>
        <taxon>Phtheirospermum</taxon>
    </lineage>
</organism>
<comment type="caution">
    <text evidence="1">The sequence shown here is derived from an EMBL/GenBank/DDBJ whole genome shotgun (WGS) entry which is preliminary data.</text>
</comment>